<dbReference type="EMBL" id="AP024483">
    <property type="protein sequence ID" value="BCS82569.1"/>
    <property type="molecule type" value="Genomic_DNA"/>
</dbReference>
<organism evidence="1 2">
    <name type="scientific">Cotonvirus japonicus</name>
    <dbReference type="NCBI Taxonomy" id="2811091"/>
    <lineage>
        <taxon>Viruses</taxon>
        <taxon>Varidnaviria</taxon>
        <taxon>Bamfordvirae</taxon>
        <taxon>Nucleocytoviricota</taxon>
        <taxon>Megaviricetes</taxon>
        <taxon>Imitervirales</taxon>
        <taxon>Mimiviridae</taxon>
        <taxon>Megamimivirinae</taxon>
        <taxon>Cotonvirus</taxon>
        <taxon>Cotonvirus japonicum</taxon>
    </lineage>
</organism>
<dbReference type="GeneID" id="80557774"/>
<proteinExistence type="predicted"/>
<dbReference type="RefSeq" id="YP_010841177.1">
    <property type="nucleotide sequence ID" value="NC_079139.1"/>
</dbReference>
<dbReference type="Proteomes" id="UP001321479">
    <property type="component" value="Segment"/>
</dbReference>
<keyword evidence="2" id="KW-1185">Reference proteome</keyword>
<protein>
    <recommendedName>
        <fullName evidence="3">Ankyrin repeat protein</fullName>
    </recommendedName>
</protein>
<evidence type="ECO:0000313" key="1">
    <source>
        <dbReference type="EMBL" id="BCS82569.1"/>
    </source>
</evidence>
<name>A0ABM7NQY0_9VIRU</name>
<evidence type="ECO:0000313" key="2">
    <source>
        <dbReference type="Proteomes" id="UP001321479"/>
    </source>
</evidence>
<accession>A0ABM7NQY0</accession>
<evidence type="ECO:0008006" key="3">
    <source>
        <dbReference type="Google" id="ProtNLM"/>
    </source>
</evidence>
<sequence length="115" mass="14042">MNELTLREYYESLVIDNEKIENYYYKKIKSRMDRGLKFMKIKIDSYRITTDCIDYSDDDYISIGSYFYLKNSLYDSSEYDHVEILIEYIKNQDLDIDLKFVNKKNNTKTYLIISW</sequence>
<reference evidence="1 2" key="1">
    <citation type="submission" date="2021-02" db="EMBL/GenBank/DDBJ databases">
        <title>Cotonvirus japonicus, which uses Golgi apparatus of host cells for its virion factory, phylogenetically links tailed tupanvirus and icosahedral mimivirus.</title>
        <authorList>
            <person name="Takahashi H."/>
            <person name="Fukaya S."/>
            <person name="Song C."/>
            <person name="Murata K."/>
            <person name="Takemura M."/>
        </authorList>
    </citation>
    <scope>NUCLEOTIDE SEQUENCE [LARGE SCALE GENOMIC DNA]</scope>
</reference>